<dbReference type="RefSeq" id="XP_019046884.1">
    <property type="nucleotide sequence ID" value="XM_019190136.1"/>
</dbReference>
<proteinExistence type="predicted"/>
<sequence>MDSSIPHLPNRSSDPPNLQLSAQASSPFDLSRLPAEVSSLLLEWLSRTCDPCTLLSLMCLSRDFYEFFGPALYRNITLTPKLSTSLFRGLDFDLQRKTYKDAWDRRQRRLVMIREEEERSRSLFGRMFRKKIVPLDDVDEDKRDPLVDLTMVDALSVHRRKVHLMSGMEWMTIQSFEGIYFFSQVVKTAHQTVLHPPPTTLQDQNDEAGKIDKRLFDNLHGICFKASITSPQLYRSMFQSPEYITPLSNHLRPHHLCLYISEEKDLEPGSLGVTLEDLCKGWYLHTMVYHIHLPNLSRNARDMGNINYTANKLIKKLLRYPVAKKIIFDFGNSCTHDPRSLNISPKTTAELNEDGHVSWELVDLNCWNTIGAVVAKVGYSDWIRKSSRSTAIPSDEGGASVSQHSYDEGYARTGEKAENVETASEMVRPTIEIHGLPCIQHITVESIKLAANQLAQVDGDGTHVPPAWKKERDEWLEAGGLRVFGCNETAHCECPASMGEHEVFERTFNRS</sequence>
<dbReference type="EMBL" id="KI894020">
    <property type="protein sequence ID" value="OCF25814.1"/>
    <property type="molecule type" value="Genomic_DNA"/>
</dbReference>
<gene>
    <name evidence="1" type="ORF">I302_03487</name>
    <name evidence="2" type="ORF">I302_100111</name>
</gene>
<keyword evidence="3" id="KW-1185">Reference proteome</keyword>
<evidence type="ECO:0000313" key="3">
    <source>
        <dbReference type="Proteomes" id="UP000092730"/>
    </source>
</evidence>
<protein>
    <recommendedName>
        <fullName evidence="4">F-box domain-containing protein</fullName>
    </recommendedName>
</protein>
<dbReference type="KEGG" id="kbi:30207886"/>
<dbReference type="EMBL" id="CP144541">
    <property type="protein sequence ID" value="WVW78160.1"/>
    <property type="molecule type" value="Genomic_DNA"/>
</dbReference>
<organism evidence="1">
    <name type="scientific">Kwoniella bestiolae CBS 10118</name>
    <dbReference type="NCBI Taxonomy" id="1296100"/>
    <lineage>
        <taxon>Eukaryota</taxon>
        <taxon>Fungi</taxon>
        <taxon>Dikarya</taxon>
        <taxon>Basidiomycota</taxon>
        <taxon>Agaricomycotina</taxon>
        <taxon>Tremellomycetes</taxon>
        <taxon>Tremellales</taxon>
        <taxon>Cryptococcaceae</taxon>
        <taxon>Kwoniella</taxon>
    </lineage>
</organism>
<reference evidence="2" key="2">
    <citation type="submission" date="2013-07" db="EMBL/GenBank/DDBJ databases">
        <authorList>
            <consortium name="The Broad Institute Genome Sequencing Platform"/>
            <person name="Cuomo C."/>
            <person name="Litvintseva A."/>
            <person name="Chen Y."/>
            <person name="Heitman J."/>
            <person name="Sun S."/>
            <person name="Springer D."/>
            <person name="Dromer F."/>
            <person name="Young S.K."/>
            <person name="Zeng Q."/>
            <person name="Gargeya S."/>
            <person name="Fitzgerald M."/>
            <person name="Abouelleil A."/>
            <person name="Alvarado L."/>
            <person name="Berlin A.M."/>
            <person name="Chapman S.B."/>
            <person name="Dewar J."/>
            <person name="Goldberg J."/>
            <person name="Griggs A."/>
            <person name="Gujja S."/>
            <person name="Hansen M."/>
            <person name="Howarth C."/>
            <person name="Imamovic A."/>
            <person name="Larimer J."/>
            <person name="McCowan C."/>
            <person name="Murphy C."/>
            <person name="Pearson M."/>
            <person name="Priest M."/>
            <person name="Roberts A."/>
            <person name="Saif S."/>
            <person name="Shea T."/>
            <person name="Sykes S."/>
            <person name="Wortman J."/>
            <person name="Nusbaum C."/>
            <person name="Birren B."/>
        </authorList>
    </citation>
    <scope>NUCLEOTIDE SEQUENCE</scope>
    <source>
        <strain evidence="2">CBS 10118</strain>
    </source>
</reference>
<dbReference type="GeneID" id="30207886"/>
<evidence type="ECO:0000313" key="2">
    <source>
        <dbReference type="EMBL" id="WVW78160.1"/>
    </source>
</evidence>
<evidence type="ECO:0000313" key="1">
    <source>
        <dbReference type="EMBL" id="OCF25814.1"/>
    </source>
</evidence>
<evidence type="ECO:0008006" key="4">
    <source>
        <dbReference type="Google" id="ProtNLM"/>
    </source>
</evidence>
<reference evidence="1" key="1">
    <citation type="submission" date="2013-07" db="EMBL/GenBank/DDBJ databases">
        <title>The Genome Sequence of Cryptococcus bestiolae CBS10118.</title>
        <authorList>
            <consortium name="The Broad Institute Genome Sequencing Platform"/>
            <person name="Cuomo C."/>
            <person name="Litvintseva A."/>
            <person name="Chen Y."/>
            <person name="Heitman J."/>
            <person name="Sun S."/>
            <person name="Springer D."/>
            <person name="Dromer F."/>
            <person name="Young S.K."/>
            <person name="Zeng Q."/>
            <person name="Gargeya S."/>
            <person name="Fitzgerald M."/>
            <person name="Abouelleil A."/>
            <person name="Alvarado L."/>
            <person name="Berlin A.M."/>
            <person name="Chapman S.B."/>
            <person name="Dewar J."/>
            <person name="Goldberg J."/>
            <person name="Griggs A."/>
            <person name="Gujja S."/>
            <person name="Hansen M."/>
            <person name="Howarth C."/>
            <person name="Imamovic A."/>
            <person name="Larimer J."/>
            <person name="McCowan C."/>
            <person name="Murphy C."/>
            <person name="Pearson M."/>
            <person name="Priest M."/>
            <person name="Roberts A."/>
            <person name="Saif S."/>
            <person name="Shea T."/>
            <person name="Sykes S."/>
            <person name="Wortman J."/>
            <person name="Nusbaum C."/>
            <person name="Birren B."/>
        </authorList>
    </citation>
    <scope>NUCLEOTIDE SEQUENCE [LARGE SCALE GENOMIC DNA]</scope>
    <source>
        <strain evidence="1">CBS 10118</strain>
    </source>
</reference>
<reference evidence="2" key="4">
    <citation type="submission" date="2024-02" db="EMBL/GenBank/DDBJ databases">
        <title>Comparative genomics of Cryptococcus and Kwoniella reveals pathogenesis evolution and contrasting modes of karyotype evolution via chromosome fusion or intercentromeric recombination.</title>
        <authorList>
            <person name="Coelho M.A."/>
            <person name="David-Palma M."/>
            <person name="Shea T."/>
            <person name="Bowers K."/>
            <person name="McGinley-Smith S."/>
            <person name="Mohammad A.W."/>
            <person name="Gnirke A."/>
            <person name="Yurkov A.M."/>
            <person name="Nowrousian M."/>
            <person name="Sun S."/>
            <person name="Cuomo C.A."/>
            <person name="Heitman J."/>
        </authorList>
    </citation>
    <scope>NUCLEOTIDE SEQUENCE</scope>
    <source>
        <strain evidence="2">CBS 10118</strain>
    </source>
</reference>
<dbReference type="AlphaFoldDB" id="A0A1B9G455"/>
<dbReference type="OrthoDB" id="10512932at2759"/>
<accession>A0A1B9G455</accession>
<dbReference type="Proteomes" id="UP000092730">
    <property type="component" value="Chromosome 1"/>
</dbReference>
<name>A0A1B9G455_9TREE</name>
<dbReference type="VEuPathDB" id="FungiDB:I302_03487"/>
<reference evidence="1" key="3">
    <citation type="submission" date="2014-01" db="EMBL/GenBank/DDBJ databases">
        <title>Evolution of pathogenesis and genome organization in the Tremellales.</title>
        <authorList>
            <person name="Cuomo C."/>
            <person name="Litvintseva A."/>
            <person name="Heitman J."/>
            <person name="Chen Y."/>
            <person name="Sun S."/>
            <person name="Springer D."/>
            <person name="Dromer F."/>
            <person name="Young S."/>
            <person name="Zeng Q."/>
            <person name="Chapman S."/>
            <person name="Gujja S."/>
            <person name="Saif S."/>
            <person name="Birren B."/>
        </authorList>
    </citation>
    <scope>NUCLEOTIDE SEQUENCE</scope>
    <source>
        <strain evidence="1">CBS 10118</strain>
    </source>
</reference>